<dbReference type="Proteomes" id="UP000625711">
    <property type="component" value="Unassembled WGS sequence"/>
</dbReference>
<dbReference type="AlphaFoldDB" id="A0A834HPZ4"/>
<reference evidence="1" key="1">
    <citation type="submission" date="2020-08" db="EMBL/GenBank/DDBJ databases">
        <title>Genome sequencing and assembly of the red palm weevil Rhynchophorus ferrugineus.</title>
        <authorList>
            <person name="Dias G.B."/>
            <person name="Bergman C.M."/>
            <person name="Manee M."/>
        </authorList>
    </citation>
    <scope>NUCLEOTIDE SEQUENCE</scope>
    <source>
        <strain evidence="1">AA-2017</strain>
        <tissue evidence="1">Whole larva</tissue>
    </source>
</reference>
<dbReference type="EMBL" id="JAACXV010015743">
    <property type="protein sequence ID" value="KAF7264847.1"/>
    <property type="molecule type" value="Genomic_DNA"/>
</dbReference>
<accession>A0A834HPZ4</accession>
<dbReference type="OrthoDB" id="6774938at2759"/>
<keyword evidence="2" id="KW-1185">Reference proteome</keyword>
<protein>
    <submittedName>
        <fullName evidence="1">Uncharacterized protein</fullName>
    </submittedName>
</protein>
<proteinExistence type="predicted"/>
<organism evidence="1 2">
    <name type="scientific">Rhynchophorus ferrugineus</name>
    <name type="common">Red palm weevil</name>
    <name type="synonym">Curculio ferrugineus</name>
    <dbReference type="NCBI Taxonomy" id="354439"/>
    <lineage>
        <taxon>Eukaryota</taxon>
        <taxon>Metazoa</taxon>
        <taxon>Ecdysozoa</taxon>
        <taxon>Arthropoda</taxon>
        <taxon>Hexapoda</taxon>
        <taxon>Insecta</taxon>
        <taxon>Pterygota</taxon>
        <taxon>Neoptera</taxon>
        <taxon>Endopterygota</taxon>
        <taxon>Coleoptera</taxon>
        <taxon>Polyphaga</taxon>
        <taxon>Cucujiformia</taxon>
        <taxon>Curculionidae</taxon>
        <taxon>Dryophthorinae</taxon>
        <taxon>Rhynchophorus</taxon>
    </lineage>
</organism>
<evidence type="ECO:0000313" key="2">
    <source>
        <dbReference type="Proteomes" id="UP000625711"/>
    </source>
</evidence>
<gene>
    <name evidence="1" type="ORF">GWI33_022126</name>
</gene>
<comment type="caution">
    <text evidence="1">The sequence shown here is derived from an EMBL/GenBank/DDBJ whole genome shotgun (WGS) entry which is preliminary data.</text>
</comment>
<name>A0A834HPZ4_RHYFE</name>
<evidence type="ECO:0000313" key="1">
    <source>
        <dbReference type="EMBL" id="KAF7264847.1"/>
    </source>
</evidence>
<sequence>MVHDFGNDFGNIESIFEDLFLCNNGCARGDSEVQLDEECAKVFAMDSGVSTVYDFPDTEVHRLPKFDEKDYQRKYYLLKKLRQHGGDTDVH</sequence>